<dbReference type="InterPro" id="IPR011856">
    <property type="entry name" value="tRNA_endonuc-like_dom_sf"/>
</dbReference>
<dbReference type="OrthoDB" id="205744at2157"/>
<sequence>MVDPEKTEWSNLDWKSYQKIVAGLHALGEDVEVEHEYEYPVHSGGTKEMDVVVWDKRGRYTVTTLIECKFQGRAIKKEVVDSLVGVLDNSDADKGVVVSKNGFQSGAKERAEGSGIELWTLRQIIPDIDLEDRIRQVNIDLTVNQPRIEVLDMDVRAVEEEQEGRELEATFTPQNSMIYTLDREPTGETLLDRLNQRLNSVDEGEYTEEFEESLLLIQGEFYQLASVDYRVTYSSGTIEYTTDLLDDADLTLKDELGDTHEFVSLTEALRTFVEEVDNND</sequence>
<dbReference type="Gene3D" id="3.40.1350.10">
    <property type="match status" value="1"/>
</dbReference>
<evidence type="ECO:0000259" key="1">
    <source>
        <dbReference type="Pfam" id="PF04471"/>
    </source>
</evidence>
<feature type="domain" description="Restriction endonuclease type IV Mrr" evidence="1">
    <location>
        <begin position="37"/>
        <end position="124"/>
    </location>
</feature>
<dbReference type="EMBL" id="FOCX01000002">
    <property type="protein sequence ID" value="SEN18817.1"/>
    <property type="molecule type" value="Genomic_DNA"/>
</dbReference>
<dbReference type="Proteomes" id="UP000198775">
    <property type="component" value="Unassembled WGS sequence"/>
</dbReference>
<dbReference type="InterPro" id="IPR011335">
    <property type="entry name" value="Restrct_endonuc-II-like"/>
</dbReference>
<dbReference type="GO" id="GO:0003677">
    <property type="term" value="F:DNA binding"/>
    <property type="evidence" value="ECO:0007669"/>
    <property type="project" value="InterPro"/>
</dbReference>
<dbReference type="RefSeq" id="WP_092657158.1">
    <property type="nucleotide sequence ID" value="NZ_FOCX01000002.1"/>
</dbReference>
<evidence type="ECO:0000313" key="2">
    <source>
        <dbReference type="EMBL" id="SEN18817.1"/>
    </source>
</evidence>
<keyword evidence="2" id="KW-0255">Endonuclease</keyword>
<dbReference type="GO" id="GO:0009307">
    <property type="term" value="P:DNA restriction-modification system"/>
    <property type="evidence" value="ECO:0007669"/>
    <property type="project" value="InterPro"/>
</dbReference>
<organism evidence="2 3">
    <name type="scientific">Halorientalis persicus</name>
    <dbReference type="NCBI Taxonomy" id="1367881"/>
    <lineage>
        <taxon>Archaea</taxon>
        <taxon>Methanobacteriati</taxon>
        <taxon>Methanobacteriota</taxon>
        <taxon>Stenosarchaea group</taxon>
        <taxon>Halobacteria</taxon>
        <taxon>Halobacteriales</taxon>
        <taxon>Haloarculaceae</taxon>
        <taxon>Halorientalis</taxon>
    </lineage>
</organism>
<dbReference type="AlphaFoldDB" id="A0A1H8EIX9"/>
<keyword evidence="2" id="KW-0378">Hydrolase</keyword>
<dbReference type="InterPro" id="IPR007560">
    <property type="entry name" value="Restrct_endonuc_IV_Mrr"/>
</dbReference>
<keyword evidence="3" id="KW-1185">Reference proteome</keyword>
<dbReference type="Pfam" id="PF04471">
    <property type="entry name" value="Mrr_cat"/>
    <property type="match status" value="1"/>
</dbReference>
<protein>
    <submittedName>
        <fullName evidence="2">Restriction endonuclease</fullName>
    </submittedName>
</protein>
<reference evidence="3" key="1">
    <citation type="submission" date="2016-10" db="EMBL/GenBank/DDBJ databases">
        <authorList>
            <person name="Varghese N."/>
            <person name="Submissions S."/>
        </authorList>
    </citation>
    <scope>NUCLEOTIDE SEQUENCE [LARGE SCALE GENOMIC DNA]</scope>
    <source>
        <strain evidence="3">IBRC-M 10043</strain>
    </source>
</reference>
<dbReference type="SUPFAM" id="SSF52980">
    <property type="entry name" value="Restriction endonuclease-like"/>
    <property type="match status" value="1"/>
</dbReference>
<gene>
    <name evidence="2" type="ORF">SAMN05216388_100211</name>
</gene>
<name>A0A1H8EIX9_9EURY</name>
<proteinExistence type="predicted"/>
<evidence type="ECO:0000313" key="3">
    <source>
        <dbReference type="Proteomes" id="UP000198775"/>
    </source>
</evidence>
<keyword evidence="2" id="KW-0540">Nuclease</keyword>
<accession>A0A1H8EIX9</accession>
<dbReference type="GO" id="GO:0004519">
    <property type="term" value="F:endonuclease activity"/>
    <property type="evidence" value="ECO:0007669"/>
    <property type="project" value="UniProtKB-KW"/>
</dbReference>